<comment type="similarity">
    <text evidence="1 2">Belongs to the phD/YefM antitoxin family.</text>
</comment>
<dbReference type="AlphaFoldDB" id="A0A831PLE6"/>
<gene>
    <name evidence="3" type="ORF">ENN90_12795</name>
</gene>
<sequence>MKTVNYSELRQNLKSNLDMVCEDQDILIVHRPKGKSVVLMSLDDYNSIQETNYLLSTKNNRERLLNALNNIEQGKLKERDLIEN</sequence>
<dbReference type="Gene3D" id="6.10.250.330">
    <property type="match status" value="1"/>
</dbReference>
<evidence type="ECO:0000256" key="1">
    <source>
        <dbReference type="ARBA" id="ARBA00009981"/>
    </source>
</evidence>
<dbReference type="SUPFAM" id="SSF143120">
    <property type="entry name" value="YefM-like"/>
    <property type="match status" value="1"/>
</dbReference>
<comment type="function">
    <text evidence="2">Antitoxin component of a type II toxin-antitoxin (TA) system.</text>
</comment>
<evidence type="ECO:0000256" key="2">
    <source>
        <dbReference type="RuleBase" id="RU362080"/>
    </source>
</evidence>
<protein>
    <recommendedName>
        <fullName evidence="2">Antitoxin</fullName>
    </recommendedName>
</protein>
<dbReference type="InterPro" id="IPR036165">
    <property type="entry name" value="YefM-like_sf"/>
</dbReference>
<dbReference type="PANTHER" id="PTHR33713">
    <property type="entry name" value="ANTITOXIN YAFN-RELATED"/>
    <property type="match status" value="1"/>
</dbReference>
<dbReference type="NCBIfam" id="TIGR01552">
    <property type="entry name" value="phd_fam"/>
    <property type="match status" value="1"/>
</dbReference>
<reference evidence="3" key="1">
    <citation type="journal article" date="2020" name="mSystems">
        <title>Genome- and Community-Level Interaction Insights into Carbon Utilization and Element Cycling Functions of Hydrothermarchaeota in Hydrothermal Sediment.</title>
        <authorList>
            <person name="Zhou Z."/>
            <person name="Liu Y."/>
            <person name="Xu W."/>
            <person name="Pan J."/>
            <person name="Luo Z.H."/>
            <person name="Li M."/>
        </authorList>
    </citation>
    <scope>NUCLEOTIDE SEQUENCE [LARGE SCALE GENOMIC DNA]</scope>
    <source>
        <strain evidence="3">SpSt-1217</strain>
    </source>
</reference>
<evidence type="ECO:0000313" key="3">
    <source>
        <dbReference type="EMBL" id="HDR52475.1"/>
    </source>
</evidence>
<name>A0A831PLE6_9BACT</name>
<dbReference type="InterPro" id="IPR006442">
    <property type="entry name" value="Antitoxin_Phd/YefM"/>
</dbReference>
<dbReference type="Pfam" id="PF02604">
    <property type="entry name" value="PhdYeFM_antitox"/>
    <property type="match status" value="1"/>
</dbReference>
<proteinExistence type="inferred from homology"/>
<dbReference type="Proteomes" id="UP000886047">
    <property type="component" value="Unassembled WGS sequence"/>
</dbReference>
<dbReference type="InterPro" id="IPR051405">
    <property type="entry name" value="phD/YefM_antitoxin"/>
</dbReference>
<comment type="caution">
    <text evidence="3">The sequence shown here is derived from an EMBL/GenBank/DDBJ whole genome shotgun (WGS) entry which is preliminary data.</text>
</comment>
<dbReference type="EMBL" id="DSDK01000712">
    <property type="protein sequence ID" value="HDR52475.1"/>
    <property type="molecule type" value="Genomic_DNA"/>
</dbReference>
<dbReference type="PANTHER" id="PTHR33713:SF6">
    <property type="entry name" value="ANTITOXIN YEFM"/>
    <property type="match status" value="1"/>
</dbReference>
<organism evidence="3">
    <name type="scientific">Mariniphaga anaerophila</name>
    <dbReference type="NCBI Taxonomy" id="1484053"/>
    <lineage>
        <taxon>Bacteria</taxon>
        <taxon>Pseudomonadati</taxon>
        <taxon>Bacteroidota</taxon>
        <taxon>Bacteroidia</taxon>
        <taxon>Marinilabiliales</taxon>
        <taxon>Prolixibacteraceae</taxon>
        <taxon>Mariniphaga</taxon>
    </lineage>
</organism>
<dbReference type="Gene3D" id="3.40.1620.10">
    <property type="entry name" value="YefM-like domain"/>
    <property type="match status" value="1"/>
</dbReference>
<accession>A0A831PLE6</accession>